<dbReference type="AlphaFoldDB" id="A0AA90TT34"/>
<dbReference type="Proteomes" id="UP001178888">
    <property type="component" value="Unassembled WGS sequence"/>
</dbReference>
<protein>
    <submittedName>
        <fullName evidence="1">Uncharacterized protein</fullName>
    </submittedName>
</protein>
<comment type="caution">
    <text evidence="1">The sequence shown here is derived from an EMBL/GenBank/DDBJ whole genome shotgun (WGS) entry which is preliminary data.</text>
</comment>
<sequence length="56" mass="6561">MKEVISLPAGQTQDIIKNYLVHAHPYPRPYKEAQYMTFRKIGGVMDTLFRLNMNSF</sequence>
<evidence type="ECO:0000313" key="1">
    <source>
        <dbReference type="EMBL" id="MDQ6598890.1"/>
    </source>
</evidence>
<name>A0AA90TT34_9BACI</name>
<organism evidence="1 2">
    <name type="scientific">Bacillus salipaludis</name>
    <dbReference type="NCBI Taxonomy" id="2547811"/>
    <lineage>
        <taxon>Bacteria</taxon>
        <taxon>Bacillati</taxon>
        <taxon>Bacillota</taxon>
        <taxon>Bacilli</taxon>
        <taxon>Bacillales</taxon>
        <taxon>Bacillaceae</taxon>
        <taxon>Bacillus</taxon>
    </lineage>
</organism>
<evidence type="ECO:0000313" key="2">
    <source>
        <dbReference type="Proteomes" id="UP001178888"/>
    </source>
</evidence>
<dbReference type="EMBL" id="JAVGVR010000001">
    <property type="protein sequence ID" value="MDQ6598890.1"/>
    <property type="molecule type" value="Genomic_DNA"/>
</dbReference>
<proteinExistence type="predicted"/>
<accession>A0AA90TT34</accession>
<dbReference type="RefSeq" id="WP_165976367.1">
    <property type="nucleotide sequence ID" value="NZ_JAVGVR010000001.1"/>
</dbReference>
<gene>
    <name evidence="1" type="ORF">RCG21_21470</name>
</gene>
<keyword evidence="2" id="KW-1185">Reference proteome</keyword>
<reference evidence="1" key="1">
    <citation type="submission" date="2023-08" db="EMBL/GenBank/DDBJ databases">
        <title>Nitrogen cycling bacteria in agricultural field soils.</title>
        <authorList>
            <person name="Jang J."/>
        </authorList>
    </citation>
    <scope>NUCLEOTIDE SEQUENCE</scope>
    <source>
        <strain evidence="1">PS3-36</strain>
    </source>
</reference>